<reference evidence="9" key="1">
    <citation type="submission" date="2014-03" db="EMBL/GenBank/DDBJ databases">
        <title>The Genome Sequence of Puccinia striiformis f. sp. tritici PST-78.</title>
        <authorList>
            <consortium name="The Broad Institute Genome Sequencing Platform"/>
            <person name="Cuomo C."/>
            <person name="Hulbert S."/>
            <person name="Chen X."/>
            <person name="Walker B."/>
            <person name="Young S.K."/>
            <person name="Zeng Q."/>
            <person name="Gargeya S."/>
            <person name="Fitzgerald M."/>
            <person name="Haas B."/>
            <person name="Abouelleil A."/>
            <person name="Alvarado L."/>
            <person name="Arachchi H.M."/>
            <person name="Berlin A.M."/>
            <person name="Chapman S.B."/>
            <person name="Goldberg J."/>
            <person name="Griggs A."/>
            <person name="Gujja S."/>
            <person name="Hansen M."/>
            <person name="Howarth C."/>
            <person name="Imamovic A."/>
            <person name="Larimer J."/>
            <person name="McCowan C."/>
            <person name="Montmayeur A."/>
            <person name="Murphy C."/>
            <person name="Neiman D."/>
            <person name="Pearson M."/>
            <person name="Priest M."/>
            <person name="Roberts A."/>
            <person name="Saif S."/>
            <person name="Shea T."/>
            <person name="Sisk P."/>
            <person name="Sykes S."/>
            <person name="Wortman J."/>
            <person name="Nusbaum C."/>
            <person name="Birren B."/>
        </authorList>
    </citation>
    <scope>NUCLEOTIDE SEQUENCE [LARGE SCALE GENOMIC DNA]</scope>
    <source>
        <strain evidence="9">race PST-78</strain>
    </source>
</reference>
<evidence type="ECO:0000256" key="1">
    <source>
        <dbReference type="ARBA" id="ARBA00004123"/>
    </source>
</evidence>
<feature type="domain" description="HAT C-terminal dimerisation" evidence="7">
    <location>
        <begin position="177"/>
        <end position="242"/>
    </location>
</feature>
<comment type="caution">
    <text evidence="8">The sequence shown here is derived from an EMBL/GenBank/DDBJ whole genome shotgun (WGS) entry which is preliminary data.</text>
</comment>
<evidence type="ECO:0000256" key="2">
    <source>
        <dbReference type="ARBA" id="ARBA00022723"/>
    </source>
</evidence>
<dbReference type="SUPFAM" id="SSF53098">
    <property type="entry name" value="Ribonuclease H-like"/>
    <property type="match status" value="1"/>
</dbReference>
<evidence type="ECO:0000256" key="4">
    <source>
        <dbReference type="ARBA" id="ARBA00022833"/>
    </source>
</evidence>
<comment type="subcellular location">
    <subcellularLocation>
        <location evidence="1">Nucleus</location>
    </subcellularLocation>
</comment>
<name>A0A0L0V953_9BASI</name>
<evidence type="ECO:0000256" key="6">
    <source>
        <dbReference type="SAM" id="MobiDB-lite"/>
    </source>
</evidence>
<organism evidence="8 9">
    <name type="scientific">Puccinia striiformis f. sp. tritici PST-78</name>
    <dbReference type="NCBI Taxonomy" id="1165861"/>
    <lineage>
        <taxon>Eukaryota</taxon>
        <taxon>Fungi</taxon>
        <taxon>Dikarya</taxon>
        <taxon>Basidiomycota</taxon>
        <taxon>Pucciniomycotina</taxon>
        <taxon>Pucciniomycetes</taxon>
        <taxon>Pucciniales</taxon>
        <taxon>Pucciniaceae</taxon>
        <taxon>Puccinia</taxon>
    </lineage>
</organism>
<dbReference type="InterPro" id="IPR052035">
    <property type="entry name" value="ZnF_BED_domain_contain"/>
</dbReference>
<keyword evidence="5" id="KW-0539">Nucleus</keyword>
<dbReference type="GO" id="GO:0046983">
    <property type="term" value="F:protein dimerization activity"/>
    <property type="evidence" value="ECO:0007669"/>
    <property type="project" value="InterPro"/>
</dbReference>
<dbReference type="InterPro" id="IPR012337">
    <property type="entry name" value="RNaseH-like_sf"/>
</dbReference>
<dbReference type="PANTHER" id="PTHR46481:SF10">
    <property type="entry name" value="ZINC FINGER BED DOMAIN-CONTAINING PROTEIN 39"/>
    <property type="match status" value="1"/>
</dbReference>
<dbReference type="PANTHER" id="PTHR46481">
    <property type="entry name" value="ZINC FINGER BED DOMAIN-CONTAINING PROTEIN 4"/>
    <property type="match status" value="1"/>
</dbReference>
<feature type="region of interest" description="Disordered" evidence="6">
    <location>
        <begin position="772"/>
        <end position="805"/>
    </location>
</feature>
<keyword evidence="4" id="KW-0862">Zinc</keyword>
<feature type="region of interest" description="Disordered" evidence="6">
    <location>
        <begin position="734"/>
        <end position="755"/>
    </location>
</feature>
<keyword evidence="2" id="KW-0479">Metal-binding</keyword>
<evidence type="ECO:0000313" key="8">
    <source>
        <dbReference type="EMBL" id="KNE95726.1"/>
    </source>
</evidence>
<evidence type="ECO:0000256" key="5">
    <source>
        <dbReference type="ARBA" id="ARBA00023242"/>
    </source>
</evidence>
<gene>
    <name evidence="8" type="ORF">PSTG_10943</name>
</gene>
<keyword evidence="3" id="KW-0863">Zinc-finger</keyword>
<dbReference type="EMBL" id="AJIL01000092">
    <property type="protein sequence ID" value="KNE95726.1"/>
    <property type="molecule type" value="Genomic_DNA"/>
</dbReference>
<dbReference type="InterPro" id="IPR008906">
    <property type="entry name" value="HATC_C_dom"/>
</dbReference>
<dbReference type="Pfam" id="PF05699">
    <property type="entry name" value="Dimer_Tnp_hAT"/>
    <property type="match status" value="1"/>
</dbReference>
<proteinExistence type="predicted"/>
<dbReference type="AlphaFoldDB" id="A0A0L0V953"/>
<sequence>MTRFLAPLNEVTDLLCKSQFPTLTVSIPLYMSLIKSIYNVRAMYNSHQLIPAADEMVKKLSKYLTLALGKPAAICAVILDPRIELSYLEKNQSFFETHQISEITPKDAVQTFKDEAADFDQSPSKIASQLAAAKSTPTSQPQIQKKVVKNKSKTKRLTALEANIFGKATIANDLDAEINQYLSEVNERHDSDILYYWAQHTKMYPSLSLMARCYLEILATSAPSERVFSRSKTIIGSQRHSLSINQSMNFIDFKGTQGTEGATQTVDQESWLGPSLLLRPCYEPFFRFDTQGNAVGTQSQVQGSQLAPFGPNHLYSPKPQSTTGNIEHAQPARIPNPPSSLPVQLGGLIHLDYELFIPSVVHEVAHSANLSKSSSARSMSSSGKNEKEWQKLFPPEKKLPVWQTNMHNHTWESFKAGGIEILSPIMPHFGRFLNLQIEKGTVSWQVAVVGARGYGISANICASTEEDYIKFVEVANANRNNKLIVKLSMMDPEQPGKKALIVNQQVKGLTFHFGNQAEREQVACETACAIVNPKADTSTDPVTPVMAQIVERVVARYGRDKEQLWMGHPTDPTLSIQLFPERLKVWARAIVHGHNDQVTLDTPPECKSFSWIKRRTPMIDEINPIYSAGKGQCRQPPPPDTHKMPAQPPNVNPNTQAAMTSKAPRIAELNRNHSPVKPRAELNRNQSPVKARPNDYLPETIDELLEEDDLAKSNSESDIEVMTEHVVVPGQVDTPSIKQSRDCSPARKYMCSPSTDSMGEVMSKLSFSGYKTIGGGSSNDLPPRKRPAGQVQPAPDPRVDEKPHPKKISLLSRAMTMDEFLEHCGFAHNDLIPRGLIKMNHITHWSSFLTLTVSGLMRLNFPEMTARQIKYGANNLDPDYYAKDETQPSKPSPA</sequence>
<dbReference type="GO" id="GO:0005634">
    <property type="term" value="C:nucleus"/>
    <property type="evidence" value="ECO:0007669"/>
    <property type="project" value="UniProtKB-SubCell"/>
</dbReference>
<keyword evidence="9" id="KW-1185">Reference proteome</keyword>
<evidence type="ECO:0000256" key="3">
    <source>
        <dbReference type="ARBA" id="ARBA00022771"/>
    </source>
</evidence>
<feature type="region of interest" description="Disordered" evidence="6">
    <location>
        <begin position="672"/>
        <end position="694"/>
    </location>
</feature>
<evidence type="ECO:0000259" key="7">
    <source>
        <dbReference type="Pfam" id="PF05699"/>
    </source>
</evidence>
<protein>
    <recommendedName>
        <fullName evidence="7">HAT C-terminal dimerisation domain-containing protein</fullName>
    </recommendedName>
</protein>
<dbReference type="GO" id="GO:0008270">
    <property type="term" value="F:zinc ion binding"/>
    <property type="evidence" value="ECO:0007669"/>
    <property type="project" value="UniProtKB-KW"/>
</dbReference>
<dbReference type="Proteomes" id="UP000054564">
    <property type="component" value="Unassembled WGS sequence"/>
</dbReference>
<accession>A0A0L0V953</accession>
<evidence type="ECO:0000313" key="9">
    <source>
        <dbReference type="Proteomes" id="UP000054564"/>
    </source>
</evidence>